<dbReference type="InterPro" id="IPR048627">
    <property type="entry name" value="Sec10_HB"/>
</dbReference>
<evidence type="ECO:0000313" key="3">
    <source>
        <dbReference type="Proteomes" id="UP000054047"/>
    </source>
</evidence>
<keyword evidence="3" id="KW-1185">Reference proteome</keyword>
<evidence type="ECO:0000313" key="2">
    <source>
        <dbReference type="EMBL" id="KIH53333.1"/>
    </source>
</evidence>
<protein>
    <recommendedName>
        <fullName evidence="1">Exocyst complex component Sec10-like alpha-helical bundle domain-containing protein</fullName>
    </recommendedName>
</protein>
<dbReference type="GO" id="GO:0000145">
    <property type="term" value="C:exocyst"/>
    <property type="evidence" value="ECO:0007669"/>
    <property type="project" value="TreeGrafter"/>
</dbReference>
<dbReference type="Pfam" id="PF07393">
    <property type="entry name" value="Sec10_HB"/>
    <property type="match status" value="1"/>
</dbReference>
<dbReference type="OrthoDB" id="125856at2759"/>
<dbReference type="Proteomes" id="UP000054047">
    <property type="component" value="Unassembled WGS sequence"/>
</dbReference>
<sequence length="97" mass="10762">MGLERQLSAIVGYVRFVLSSEQKKADFRPDNQQINLTASAPCQQVVRFLSSQASAMERGCDGGNLVVLQTELANRLYKLLLTHIQQICTWALGSHQA</sequence>
<name>A0A0C2CAK9_9BILA</name>
<dbReference type="AlphaFoldDB" id="A0A0C2CAK9"/>
<reference evidence="2 3" key="1">
    <citation type="submission" date="2013-12" db="EMBL/GenBank/DDBJ databases">
        <title>Draft genome of the parsitic nematode Ancylostoma duodenale.</title>
        <authorList>
            <person name="Mitreva M."/>
        </authorList>
    </citation>
    <scope>NUCLEOTIDE SEQUENCE [LARGE SCALE GENOMIC DNA]</scope>
    <source>
        <strain evidence="2 3">Zhejiang</strain>
    </source>
</reference>
<dbReference type="InterPro" id="IPR009976">
    <property type="entry name" value="Sec10-like"/>
</dbReference>
<dbReference type="GO" id="GO:0006887">
    <property type="term" value="P:exocytosis"/>
    <property type="evidence" value="ECO:0007669"/>
    <property type="project" value="TreeGrafter"/>
</dbReference>
<proteinExistence type="predicted"/>
<evidence type="ECO:0000259" key="1">
    <source>
        <dbReference type="Pfam" id="PF07393"/>
    </source>
</evidence>
<dbReference type="EMBL" id="KN741480">
    <property type="protein sequence ID" value="KIH53333.1"/>
    <property type="molecule type" value="Genomic_DNA"/>
</dbReference>
<accession>A0A0C2CAK9</accession>
<dbReference type="PANTHER" id="PTHR12100:SF0">
    <property type="entry name" value="EXOCYST COMPLEX COMPONENT 5"/>
    <property type="match status" value="1"/>
</dbReference>
<dbReference type="GO" id="GO:0006893">
    <property type="term" value="P:Golgi to plasma membrane transport"/>
    <property type="evidence" value="ECO:0007669"/>
    <property type="project" value="TreeGrafter"/>
</dbReference>
<dbReference type="PANTHER" id="PTHR12100">
    <property type="entry name" value="SEC10"/>
    <property type="match status" value="1"/>
</dbReference>
<feature type="domain" description="Exocyst complex component Sec10-like alpha-helical bundle" evidence="1">
    <location>
        <begin position="2"/>
        <end position="87"/>
    </location>
</feature>
<gene>
    <name evidence="2" type="ORF">ANCDUO_16543</name>
</gene>
<organism evidence="2 3">
    <name type="scientific">Ancylostoma duodenale</name>
    <dbReference type="NCBI Taxonomy" id="51022"/>
    <lineage>
        <taxon>Eukaryota</taxon>
        <taxon>Metazoa</taxon>
        <taxon>Ecdysozoa</taxon>
        <taxon>Nematoda</taxon>
        <taxon>Chromadorea</taxon>
        <taxon>Rhabditida</taxon>
        <taxon>Rhabditina</taxon>
        <taxon>Rhabditomorpha</taxon>
        <taxon>Strongyloidea</taxon>
        <taxon>Ancylostomatidae</taxon>
        <taxon>Ancylostomatinae</taxon>
        <taxon>Ancylostoma</taxon>
    </lineage>
</organism>